<dbReference type="InterPro" id="IPR002831">
    <property type="entry name" value="Tscrpt_reg_TrmB_N"/>
</dbReference>
<dbReference type="eggNOG" id="COG1378">
    <property type="taxonomic scope" value="Bacteria"/>
</dbReference>
<dbReference type="KEGG" id="hor:Hore_06640"/>
<dbReference type="STRING" id="373903.Hore_06640"/>
<keyword evidence="4" id="KW-1185">Reference proteome</keyword>
<proteinExistence type="predicted"/>
<evidence type="ECO:0000313" key="3">
    <source>
        <dbReference type="EMBL" id="ACL69421.1"/>
    </source>
</evidence>
<dbReference type="OrthoDB" id="1493540at2"/>
<protein>
    <submittedName>
        <fullName evidence="3">Transcriptional regulator, TrmB</fullName>
    </submittedName>
</protein>
<dbReference type="HOGENOM" id="CLU_072493_1_0_9"/>
<dbReference type="PANTHER" id="PTHR34293:SF1">
    <property type="entry name" value="HTH-TYPE TRANSCRIPTIONAL REGULATOR TRMBL2"/>
    <property type="match status" value="1"/>
</dbReference>
<gene>
    <name evidence="3" type="ordered locus">Hore_06640</name>
</gene>
<dbReference type="InterPro" id="IPR021586">
    <property type="entry name" value="Tscrpt_reg_TrmB_C"/>
</dbReference>
<dbReference type="SUPFAM" id="SSF56024">
    <property type="entry name" value="Phospholipase D/nuclease"/>
    <property type="match status" value="1"/>
</dbReference>
<dbReference type="Proteomes" id="UP000000719">
    <property type="component" value="Chromosome"/>
</dbReference>
<feature type="domain" description="Transcription regulator TrmB C-terminal" evidence="2">
    <location>
        <begin position="111"/>
        <end position="229"/>
    </location>
</feature>
<name>B8D2J4_HALOH</name>
<reference evidence="3 4" key="1">
    <citation type="journal article" date="2009" name="PLoS ONE">
        <title>Genome analysis of the anaerobic thermohalophilic bacterium Halothermothrix orenii.</title>
        <authorList>
            <person name="Mavromatis K."/>
            <person name="Ivanova N."/>
            <person name="Anderson I."/>
            <person name="Lykidis A."/>
            <person name="Hooper S.D."/>
            <person name="Sun H."/>
            <person name="Kunin V."/>
            <person name="Lapidus A."/>
            <person name="Hugenholtz P."/>
            <person name="Patel B."/>
            <person name="Kyrpides N.C."/>
        </authorList>
    </citation>
    <scope>NUCLEOTIDE SEQUENCE [LARGE SCALE GENOMIC DNA]</scope>
    <source>
        <strain evidence="4">H 168 / OCM 544 / DSM 9562</strain>
    </source>
</reference>
<evidence type="ECO:0000313" key="4">
    <source>
        <dbReference type="Proteomes" id="UP000000719"/>
    </source>
</evidence>
<evidence type="ECO:0000259" key="1">
    <source>
        <dbReference type="Pfam" id="PF01978"/>
    </source>
</evidence>
<dbReference type="CDD" id="cd09124">
    <property type="entry name" value="PLDc_like_TrmB_middle"/>
    <property type="match status" value="1"/>
</dbReference>
<accession>B8D2J4</accession>
<dbReference type="InterPro" id="IPR036388">
    <property type="entry name" value="WH-like_DNA-bd_sf"/>
</dbReference>
<dbReference type="Pfam" id="PF11495">
    <property type="entry name" value="Regulator_TrmB"/>
    <property type="match status" value="1"/>
</dbReference>
<dbReference type="Gene3D" id="1.10.10.10">
    <property type="entry name" value="Winged helix-like DNA-binding domain superfamily/Winged helix DNA-binding domain"/>
    <property type="match status" value="1"/>
</dbReference>
<feature type="domain" description="Transcription regulator TrmB N-terminal" evidence="1">
    <location>
        <begin position="15"/>
        <end position="79"/>
    </location>
</feature>
<dbReference type="PANTHER" id="PTHR34293">
    <property type="entry name" value="HTH-TYPE TRANSCRIPTIONAL REGULATOR TRMBL2"/>
    <property type="match status" value="1"/>
</dbReference>
<organism evidence="3 4">
    <name type="scientific">Halothermothrix orenii (strain H 168 / OCM 544 / DSM 9562)</name>
    <dbReference type="NCBI Taxonomy" id="373903"/>
    <lineage>
        <taxon>Bacteria</taxon>
        <taxon>Bacillati</taxon>
        <taxon>Bacillota</taxon>
        <taxon>Clostridia</taxon>
        <taxon>Halanaerobiales</taxon>
        <taxon>Halothermotrichaceae</taxon>
        <taxon>Halothermothrix</taxon>
    </lineage>
</organism>
<dbReference type="InterPro" id="IPR051797">
    <property type="entry name" value="TrmB-like"/>
</dbReference>
<evidence type="ECO:0000259" key="2">
    <source>
        <dbReference type="Pfam" id="PF11495"/>
    </source>
</evidence>
<dbReference type="SUPFAM" id="SSF46785">
    <property type="entry name" value="Winged helix' DNA-binding domain"/>
    <property type="match status" value="1"/>
</dbReference>
<dbReference type="InterPro" id="IPR036390">
    <property type="entry name" value="WH_DNA-bd_sf"/>
</dbReference>
<dbReference type="Pfam" id="PF01978">
    <property type="entry name" value="TrmB"/>
    <property type="match status" value="1"/>
</dbReference>
<sequence>MAASKEEVIKNLVGIGFNQYEAKTYVALLQNPNSTAYELSKNSGVPQSKVYETIKNLVSKGLAVAEGQRPVKYSPLPIEEFLERYKKSVEESVSFLKKNLKDINDQPQIDYMWHFEGRDRILNKVSSMINNAEKNLYFEIWIDELEILCDDLIKAEDRGVDIVLVQYGHNNSCDIGKVYYHQMDGMEKDAERVGRWLTVIKDARESLFGIFKEDNNYAIWTQNKSFMLMAESFISHDIYIAEMYSKYKDLIEQEFGPNFKKLRDIISIG</sequence>
<dbReference type="AlphaFoldDB" id="B8D2J4"/>
<dbReference type="RefSeq" id="WP_012635609.1">
    <property type="nucleotide sequence ID" value="NC_011899.1"/>
</dbReference>
<dbReference type="EMBL" id="CP001098">
    <property type="protein sequence ID" value="ACL69421.1"/>
    <property type="molecule type" value="Genomic_DNA"/>
</dbReference>